<evidence type="ECO:0000313" key="2">
    <source>
        <dbReference type="EMBL" id="MBS7525153.1"/>
    </source>
</evidence>
<keyword evidence="1" id="KW-1133">Transmembrane helix</keyword>
<dbReference type="EMBL" id="JAHBCL010000001">
    <property type="protein sequence ID" value="MBS7525153.1"/>
    <property type="molecule type" value="Genomic_DNA"/>
</dbReference>
<dbReference type="RefSeq" id="WP_213234939.1">
    <property type="nucleotide sequence ID" value="NZ_JAHBCL010000001.1"/>
</dbReference>
<keyword evidence="3" id="KW-1185">Reference proteome</keyword>
<organism evidence="2 3">
    <name type="scientific">Fusibacter paucivorans</name>
    <dbReference type="NCBI Taxonomy" id="76009"/>
    <lineage>
        <taxon>Bacteria</taxon>
        <taxon>Bacillati</taxon>
        <taxon>Bacillota</taxon>
        <taxon>Clostridia</taxon>
        <taxon>Eubacteriales</taxon>
        <taxon>Eubacteriales Family XII. Incertae Sedis</taxon>
        <taxon>Fusibacter</taxon>
    </lineage>
</organism>
<evidence type="ECO:0000256" key="1">
    <source>
        <dbReference type="SAM" id="Phobius"/>
    </source>
</evidence>
<reference evidence="2 3" key="1">
    <citation type="submission" date="2021-05" db="EMBL/GenBank/DDBJ databases">
        <title>Fusibacter ferrireducens sp. nov., an anaerobic, sulfur- and Fe-reducing bacterium isolated from the mangrove sediment.</title>
        <authorList>
            <person name="Qiu D."/>
        </authorList>
    </citation>
    <scope>NUCLEOTIDE SEQUENCE [LARGE SCALE GENOMIC DNA]</scope>
    <source>
        <strain evidence="2 3">DSM 12116</strain>
    </source>
</reference>
<sequence>MSEFARGQKNFIGFEYKEVTAKRQMESIYIDSYPSFGWEFESSAVPLKGTLFVSMKFKRNRKLRNKSELARLQRQFDAGVNEIASLEQSKVTKASGMAYGVGIIGTAFMAGSVFAVVAGNIPLCIILAIPAFIGWIVPYWIYRNIVRKKTMEVTPIIEAKYDEIYEVCANATKLLDLSED</sequence>
<dbReference type="Proteomes" id="UP000746471">
    <property type="component" value="Unassembled WGS sequence"/>
</dbReference>
<feature type="transmembrane region" description="Helical" evidence="1">
    <location>
        <begin position="125"/>
        <end position="142"/>
    </location>
</feature>
<proteinExistence type="predicted"/>
<keyword evidence="1" id="KW-0812">Transmembrane</keyword>
<feature type="transmembrane region" description="Helical" evidence="1">
    <location>
        <begin position="97"/>
        <end position="119"/>
    </location>
</feature>
<protein>
    <submittedName>
        <fullName evidence="2">Uncharacterized protein</fullName>
    </submittedName>
</protein>
<name>A0ABS5PJK0_9FIRM</name>
<keyword evidence="1" id="KW-0472">Membrane</keyword>
<comment type="caution">
    <text evidence="2">The sequence shown here is derived from an EMBL/GenBank/DDBJ whole genome shotgun (WGS) entry which is preliminary data.</text>
</comment>
<accession>A0ABS5PJK0</accession>
<gene>
    <name evidence="2" type="ORF">KHM83_00535</name>
</gene>
<evidence type="ECO:0000313" key="3">
    <source>
        <dbReference type="Proteomes" id="UP000746471"/>
    </source>
</evidence>